<feature type="compositionally biased region" description="Low complexity" evidence="1">
    <location>
        <begin position="22"/>
        <end position="34"/>
    </location>
</feature>
<feature type="compositionally biased region" description="Gly residues" evidence="1">
    <location>
        <begin position="245"/>
        <end position="257"/>
    </location>
</feature>
<gene>
    <name evidence="2" type="ORF">AMON00008_LOCUS12276</name>
</gene>
<feature type="compositionally biased region" description="Polar residues" evidence="1">
    <location>
        <begin position="119"/>
        <end position="132"/>
    </location>
</feature>
<evidence type="ECO:0000313" key="2">
    <source>
        <dbReference type="EMBL" id="CAE4572657.1"/>
    </source>
</evidence>
<feature type="region of interest" description="Disordered" evidence="1">
    <location>
        <begin position="114"/>
        <end position="134"/>
    </location>
</feature>
<evidence type="ECO:0000256" key="1">
    <source>
        <dbReference type="SAM" id="MobiDB-lite"/>
    </source>
</evidence>
<dbReference type="AlphaFoldDB" id="A0A7S4Q506"/>
<name>A0A7S4Q506_9DINO</name>
<accession>A0A7S4Q506</accession>
<organism evidence="2">
    <name type="scientific">Alexandrium monilatum</name>
    <dbReference type="NCBI Taxonomy" id="311494"/>
    <lineage>
        <taxon>Eukaryota</taxon>
        <taxon>Sar</taxon>
        <taxon>Alveolata</taxon>
        <taxon>Dinophyceae</taxon>
        <taxon>Gonyaulacales</taxon>
        <taxon>Pyrocystaceae</taxon>
        <taxon>Alexandrium</taxon>
    </lineage>
</organism>
<feature type="region of interest" description="Disordered" evidence="1">
    <location>
        <begin position="1"/>
        <end position="36"/>
    </location>
</feature>
<dbReference type="EMBL" id="HBNR01018541">
    <property type="protein sequence ID" value="CAE4572657.1"/>
    <property type="molecule type" value="Transcribed_RNA"/>
</dbReference>
<sequence length="589" mass="62102">MDDLKRGGASITSCRRRRKGAGAKPAGSSGRRGANPQALVRQCMRIDKHFQHFFDTSVWNQVSEHTQRQLHSLHSKYQDARIKVDRMPAGDEQARDAGFVADELAEVEEGLEEVEAKSRASNARGSDVQDTTPFRDFHKKRAPDLPWQVIRVAILAVALQWFFMMVASAAEAILGPESLLKPPGEPPWIRDQKMRSWTPEMVHLSNNKTLPENYKLFDPPLARPPLLKGGRSHSAEHGAATEGAAEGGGHGAGGGHGGDAHHRRLTSAYGRRPDAALGELLEVLPSIGRLAAELQSSHGSDRGAWQLGTPAARGPADAGAAQPAFMAPAPRALPVSWPSMFEPRHLVCSPLAGEHRLVAALTPHGFGALVPHTAQDAGAVEAQPFALEGLGGLGPLVGAAWAKTGLRLVTRAGRMLHCPGHAPSDAGTWACELDAGLPLPLQDGARLLAAAVGGPAEGADAARPGRLAALLLEELPEQVALFADEGSGAGWSPAGEVHLPPGALTGSARVGLSLAGEELLITTGTGEAHRRHVRHGTSTVYPTPGGHDQREFHSSCSLPTGELLRLALRQAVRPSGGLAWGPELFAAGA</sequence>
<feature type="region of interest" description="Disordered" evidence="1">
    <location>
        <begin position="226"/>
        <end position="263"/>
    </location>
</feature>
<protein>
    <submittedName>
        <fullName evidence="2">Uncharacterized protein</fullName>
    </submittedName>
</protein>
<reference evidence="2" key="1">
    <citation type="submission" date="2021-01" db="EMBL/GenBank/DDBJ databases">
        <authorList>
            <person name="Corre E."/>
            <person name="Pelletier E."/>
            <person name="Niang G."/>
            <person name="Scheremetjew M."/>
            <person name="Finn R."/>
            <person name="Kale V."/>
            <person name="Holt S."/>
            <person name="Cochrane G."/>
            <person name="Meng A."/>
            <person name="Brown T."/>
            <person name="Cohen L."/>
        </authorList>
    </citation>
    <scope>NUCLEOTIDE SEQUENCE</scope>
    <source>
        <strain evidence="2">CCMP3105</strain>
    </source>
</reference>
<proteinExistence type="predicted"/>